<evidence type="ECO:0000313" key="3">
    <source>
        <dbReference type="Proteomes" id="UP000794436"/>
    </source>
</evidence>
<dbReference type="Gene3D" id="3.40.50.720">
    <property type="entry name" value="NAD(P)-binding Rossmann-like Domain"/>
    <property type="match status" value="1"/>
</dbReference>
<sequence length="297" mass="31834">MPTSNTLLLVTGASGPFGKLVVHHLLTTFHVSPTRIVAGTRDPSKLQELADKGVQVRKIDFNDLNTVTKAATGVERALLVSTDEFLHRETAQIAAVEAFVKACVKHIAYTSLQGADKSIFAANHSHLATEEAIKASTGSYTLLRNGLYFENNLGWIAGALKTGQWFTAAKDGKASLLSRDDLARAAAFVLSSDSTENHVYELTGSEALTIDEIADQVSKSLKKPIEVVHVSVEELANTISETTGLPAFAGKLLATLDASTAAGLASDVTGDFEKLMGVMPRTHREWLEANKTFLLSL</sequence>
<dbReference type="PANTHER" id="PTHR47129:SF1">
    <property type="entry name" value="NMRA-LIKE DOMAIN-CONTAINING PROTEIN"/>
    <property type="match status" value="1"/>
</dbReference>
<dbReference type="Proteomes" id="UP000794436">
    <property type="component" value="Unassembled WGS sequence"/>
</dbReference>
<dbReference type="Pfam" id="PF05368">
    <property type="entry name" value="NmrA"/>
    <property type="match status" value="1"/>
</dbReference>
<organism evidence="2 3">
    <name type="scientific">Pythium oligandrum</name>
    <name type="common">Mycoparasitic fungus</name>
    <dbReference type="NCBI Taxonomy" id="41045"/>
    <lineage>
        <taxon>Eukaryota</taxon>
        <taxon>Sar</taxon>
        <taxon>Stramenopiles</taxon>
        <taxon>Oomycota</taxon>
        <taxon>Peronosporomycetes</taxon>
        <taxon>Pythiales</taxon>
        <taxon>Pythiaceae</taxon>
        <taxon>Pythium</taxon>
    </lineage>
</organism>
<dbReference type="SUPFAM" id="SSF51735">
    <property type="entry name" value="NAD(P)-binding Rossmann-fold domains"/>
    <property type="match status" value="1"/>
</dbReference>
<dbReference type="Gene3D" id="3.90.25.10">
    <property type="entry name" value="UDP-galactose 4-epimerase, domain 1"/>
    <property type="match status" value="1"/>
</dbReference>
<evidence type="ECO:0000313" key="2">
    <source>
        <dbReference type="EMBL" id="TMW61454.1"/>
    </source>
</evidence>
<proteinExistence type="predicted"/>
<reference evidence="2" key="1">
    <citation type="submission" date="2019-03" db="EMBL/GenBank/DDBJ databases">
        <title>Long read genome sequence of the mycoparasitic Pythium oligandrum ATCC 38472 isolated from sugarbeet rhizosphere.</title>
        <authorList>
            <person name="Gaulin E."/>
        </authorList>
    </citation>
    <scope>NUCLEOTIDE SEQUENCE</scope>
    <source>
        <strain evidence="2">ATCC 38472_TT</strain>
    </source>
</reference>
<dbReference type="InterPro" id="IPR008030">
    <property type="entry name" value="NmrA-like"/>
</dbReference>
<dbReference type="AlphaFoldDB" id="A0A8K1FHW6"/>
<comment type="caution">
    <text evidence="2">The sequence shown here is derived from an EMBL/GenBank/DDBJ whole genome shotgun (WGS) entry which is preliminary data.</text>
</comment>
<gene>
    <name evidence="2" type="ORF">Poli38472_012645</name>
</gene>
<dbReference type="PANTHER" id="PTHR47129">
    <property type="entry name" value="QUINONE OXIDOREDUCTASE 2"/>
    <property type="match status" value="1"/>
</dbReference>
<evidence type="ECO:0000259" key="1">
    <source>
        <dbReference type="Pfam" id="PF05368"/>
    </source>
</evidence>
<feature type="domain" description="NmrA-like" evidence="1">
    <location>
        <begin position="6"/>
        <end position="245"/>
    </location>
</feature>
<keyword evidence="3" id="KW-1185">Reference proteome</keyword>
<name>A0A8K1FHW6_PYTOL</name>
<dbReference type="CDD" id="cd05269">
    <property type="entry name" value="TMR_SDR_a"/>
    <property type="match status" value="1"/>
</dbReference>
<dbReference type="InterPro" id="IPR052718">
    <property type="entry name" value="NmrA-type_oxidoreductase"/>
</dbReference>
<dbReference type="OrthoDB" id="419598at2759"/>
<dbReference type="EMBL" id="SPLM01000076">
    <property type="protein sequence ID" value="TMW61454.1"/>
    <property type="molecule type" value="Genomic_DNA"/>
</dbReference>
<dbReference type="InterPro" id="IPR036291">
    <property type="entry name" value="NAD(P)-bd_dom_sf"/>
</dbReference>
<accession>A0A8K1FHW6</accession>
<protein>
    <recommendedName>
        <fullName evidence="1">NmrA-like domain-containing protein</fullName>
    </recommendedName>
</protein>